<dbReference type="Pfam" id="PF00567">
    <property type="entry name" value="TUDOR"/>
    <property type="match status" value="5"/>
</dbReference>
<dbReference type="GO" id="GO:0005737">
    <property type="term" value="C:cytoplasm"/>
    <property type="evidence" value="ECO:0007669"/>
    <property type="project" value="UniProtKB-ARBA"/>
</dbReference>
<dbReference type="SMART" id="SM00333">
    <property type="entry name" value="TUDOR"/>
    <property type="match status" value="5"/>
</dbReference>
<keyword evidence="3" id="KW-0862">Zinc</keyword>
<dbReference type="Gene3D" id="4.10.830.40">
    <property type="match status" value="1"/>
</dbReference>
<dbReference type="PROSITE" id="PS50119">
    <property type="entry name" value="ZF_BBOX"/>
    <property type="match status" value="1"/>
</dbReference>
<organism evidence="8 9">
    <name type="scientific">Gryllus longicercus</name>
    <dbReference type="NCBI Taxonomy" id="2509291"/>
    <lineage>
        <taxon>Eukaryota</taxon>
        <taxon>Metazoa</taxon>
        <taxon>Ecdysozoa</taxon>
        <taxon>Arthropoda</taxon>
        <taxon>Hexapoda</taxon>
        <taxon>Insecta</taxon>
        <taxon>Pterygota</taxon>
        <taxon>Neoptera</taxon>
        <taxon>Polyneoptera</taxon>
        <taxon>Orthoptera</taxon>
        <taxon>Ensifera</taxon>
        <taxon>Gryllidea</taxon>
        <taxon>Grylloidea</taxon>
        <taxon>Gryllidae</taxon>
        <taxon>Gryllinae</taxon>
        <taxon>Gryllus</taxon>
    </lineage>
</organism>
<feature type="compositionally biased region" description="Low complexity" evidence="5">
    <location>
        <begin position="538"/>
        <end position="557"/>
    </location>
</feature>
<dbReference type="CDD" id="cd20379">
    <property type="entry name" value="Tudor_dTUD-like"/>
    <property type="match status" value="1"/>
</dbReference>
<evidence type="ECO:0008006" key="10">
    <source>
        <dbReference type="Google" id="ProtNLM"/>
    </source>
</evidence>
<keyword evidence="2 4" id="KW-0863">Zinc-finger</keyword>
<dbReference type="Gene3D" id="3.30.160.60">
    <property type="entry name" value="Classic Zinc Finger"/>
    <property type="match status" value="1"/>
</dbReference>
<feature type="region of interest" description="Disordered" evidence="5">
    <location>
        <begin position="522"/>
        <end position="629"/>
    </location>
</feature>
<proteinExistence type="predicted"/>
<dbReference type="Pfam" id="PF00643">
    <property type="entry name" value="zf-B_box"/>
    <property type="match status" value="1"/>
</dbReference>
<protein>
    <recommendedName>
        <fullName evidence="10">RING finger protein 17</fullName>
    </recommendedName>
</protein>
<dbReference type="Gene3D" id="2.40.50.90">
    <property type="match status" value="5"/>
</dbReference>
<evidence type="ECO:0000256" key="1">
    <source>
        <dbReference type="ARBA" id="ARBA00022723"/>
    </source>
</evidence>
<feature type="compositionally biased region" description="Basic residues" evidence="5">
    <location>
        <begin position="559"/>
        <end position="570"/>
    </location>
</feature>
<gene>
    <name evidence="8" type="ORF">R5R35_014810</name>
</gene>
<sequence length="2021" mass="225686">MISSRNKITSCIRCDHVFCVRDPLSPRGNRCPHILHCGHAICEHCLTTSLQIDASVACTKCAKQSLQKMGMKNLNKEFPIHLYVLGQFMERHRSRMPQDSKITFVPPTSPSSLSRTVSNVSVNILGAQVLPCDECPQNAEWSCENCPANYCTPCFAKVHAAARSLKNHVRAPIRSQASPSCEEHSDQKKDFYCNDCNEIICPCCAIGCHSGHSVITRAQMNEEQVDNVHAAVMVASAVLAEIAKSQQELQQMLPPEERPVLAAGSAVGGGSACAGADEGAAGGPLAEAERAITRHFAMAHGLLQLQEAALLERLAAAGSAAEQTARAALRDLSAAAERTRALLVEASRVAGAGQLKWGDLRELTRQLLDTRHERCRVVLSPSDVPRCNFTVDPEFTSFLARHCRLDLVAASVPALEPMGDSPPTASIPIVPTLSELQSTLEVDAGSAGDTATPDEKILESTEHPKAGCAESVAKSPVVHPFDAAGNNTLPTPSLDDSSNPESASVMGVTVRSVAAAAAAALSSYKGEPPDLTPKVPVNSAATTSPMSNSSTSSRPANVPHRRAPRGRPGKQGRGSAVHSSNNYRQTSGSRHVNARAAATSGAAMDGVRTPASLPDVSAGAPAQPLEADGPPVISVPCSISKENPPPKPFVAVGKPEVVHVVHVKSPSSFYVHRDQDRSILEDLQKFLDACPERDFSPPNLVQIGQMYICKFLVDDKWYRVTVKDFTAMLNPPESRDAIVDVFYVDYGNSDRVQLSRLRPLPAEVADVPPYALHCSIFDLHPREGNAWSNDAHRTFCKMVNGVRVHMNVMSFSDDVYYIDLCAIPGMKHCNFPVSVRDAMVFMDLAYLEDESRLNIRLASARFDSEYLKEEPLSKSENFPVVLSHIDSPSRFYAQRRGTHAEYLTNLLDDMSRYYKENKDDMIYDPGVGMPCAAQFSLDKGWYRARVLSIPRKSWVEVFYVDYGNREEVPYTSIRKMPEKFMRIPPQAIECALADVMPTKGNKWLKSATEFFLNSTKDKELRLLIDNVSKQCTKVILYEEKENVDICLNALLVREGHALSIGVGASLVQYIKVEAALPPDAKQEQTPLFQAIKPTRKKVRKMRKTDRGGVGVLEANEYLPATDPSKVTTFRDANSGPPCSMAVTVVAINSPGHFFVRPCIIEEEIANLIQDMQTFYSGKTVTKTEWQLQDKCSVLSVKEKRWYRGIIVEIIDNKVKVFYKDIAGTEVVPFHNLRVLHESFVNIHNGSLRCHMFGIQAAGGQKWSSTACEMLSDLVYKTYSELFITKKGEIEENSLPVELWARDVVSPGPLEPNRIDWIALNRVLIEKGMAIPTTMPASLEILQTGLPSETARFESTVSINELNVPEEEDTSSSESEDIFEEDDSGRRELFLFPENPRNQWLPALPLKKHRFIGMTTHVDVKCRIYMHNVEDNESLKVIKDACTKFVGDSKPKPQDMYWFEGQMCLVQFFADTCWYRGKIMAVKENNMYEVLFVDYGNIELCGVEMLRKDLIVTHIPILCRAFQLDEIQAADCEGLWKLEHLDFLHMTLDGKNCQVCIKTALDDPVPKVSLTLPGNIDVAQLLVSMHYAIYSSNVLGNSEELNTSSEESVIIEKEEILDLNDSNMEGELMRLENVVNLAELSNADISVEVNVEKNKNYSKSNEKLSNVEHPEEAKDVDKNVCELECELKVREEPVISDFNKRKDFVNELNVEDLSKNKVLKKEKCLETIVNEVVQTVDNCKLESFSDINKIKQVYEEKIFTKENDESDKNFDCTRITEMKLTKCEEKLVQDAASSIPHCSESVNVLNEDEKRSLSYKRMTLENCNFLTVQVTTLMDSLTEIVMIPERDKNERIVCRDDFDLMTLQIQNEAPLQSPLKMPYVGQPCCAQYFEDEQYYRAIVVEIGKDNEKLKVEFVDYGNLEWIDVKWVRKIKPEWMELPIQGIKCSLWNVKIAEDCEKKVLLKRLSKLIFDISLTAKIKKKDPLAVELYYCNSENLVYQALLDASLLVEINEDKATGVQGNWQ</sequence>
<dbReference type="FunFam" id="2.30.30.140:FF:000018">
    <property type="entry name" value="Serine/threonine-protein kinase 31"/>
    <property type="match status" value="2"/>
</dbReference>
<accession>A0AAN9ZA79</accession>
<dbReference type="InterPro" id="IPR002999">
    <property type="entry name" value="Tudor"/>
</dbReference>
<keyword evidence="9" id="KW-1185">Reference proteome</keyword>
<dbReference type="InterPro" id="IPR000315">
    <property type="entry name" value="Znf_B-box"/>
</dbReference>
<evidence type="ECO:0000256" key="4">
    <source>
        <dbReference type="PROSITE-ProRule" id="PRU00024"/>
    </source>
</evidence>
<dbReference type="GO" id="GO:0008270">
    <property type="term" value="F:zinc ion binding"/>
    <property type="evidence" value="ECO:0007669"/>
    <property type="project" value="UniProtKB-KW"/>
</dbReference>
<feature type="region of interest" description="Disordered" evidence="5">
    <location>
        <begin position="1362"/>
        <end position="1381"/>
    </location>
</feature>
<feature type="region of interest" description="Disordered" evidence="5">
    <location>
        <begin position="479"/>
        <end position="503"/>
    </location>
</feature>
<dbReference type="SUPFAM" id="SSF63748">
    <property type="entry name" value="Tudor/PWWP/MBT"/>
    <property type="match status" value="5"/>
</dbReference>
<evidence type="ECO:0000256" key="3">
    <source>
        <dbReference type="ARBA" id="ARBA00022833"/>
    </source>
</evidence>
<evidence type="ECO:0000313" key="8">
    <source>
        <dbReference type="EMBL" id="KAK7867615.1"/>
    </source>
</evidence>
<feature type="domain" description="Tudor" evidence="7">
    <location>
        <begin position="700"/>
        <end position="767"/>
    </location>
</feature>
<feature type="compositionally biased region" description="Acidic residues" evidence="5">
    <location>
        <begin position="1363"/>
        <end position="1381"/>
    </location>
</feature>
<dbReference type="InterPro" id="IPR017907">
    <property type="entry name" value="Znf_RING_CS"/>
</dbReference>
<comment type="caution">
    <text evidence="8">The sequence shown here is derived from an EMBL/GenBank/DDBJ whole genome shotgun (WGS) entry which is preliminary data.</text>
</comment>
<feature type="compositionally biased region" description="Polar residues" evidence="5">
    <location>
        <begin position="577"/>
        <end position="590"/>
    </location>
</feature>
<feature type="domain" description="Tudor" evidence="7">
    <location>
        <begin position="1876"/>
        <end position="1936"/>
    </location>
</feature>
<dbReference type="SMART" id="SM00336">
    <property type="entry name" value="BBOX"/>
    <property type="match status" value="2"/>
</dbReference>
<dbReference type="PROSITE" id="PS00518">
    <property type="entry name" value="ZF_RING_1"/>
    <property type="match status" value="1"/>
</dbReference>
<dbReference type="EMBL" id="JAZDUA010000115">
    <property type="protein sequence ID" value="KAK7867615.1"/>
    <property type="molecule type" value="Genomic_DNA"/>
</dbReference>
<feature type="domain" description="Tudor" evidence="7">
    <location>
        <begin position="1456"/>
        <end position="1515"/>
    </location>
</feature>
<dbReference type="InterPro" id="IPR035437">
    <property type="entry name" value="SNase_OB-fold_sf"/>
</dbReference>
<evidence type="ECO:0000259" key="6">
    <source>
        <dbReference type="PROSITE" id="PS50119"/>
    </source>
</evidence>
<reference evidence="8 9" key="1">
    <citation type="submission" date="2024-03" db="EMBL/GenBank/DDBJ databases">
        <title>The genome assembly and annotation of the cricket Gryllus longicercus Weissman &amp; Gray.</title>
        <authorList>
            <person name="Szrajer S."/>
            <person name="Gray D."/>
            <person name="Ylla G."/>
        </authorList>
    </citation>
    <scope>NUCLEOTIDE SEQUENCE [LARGE SCALE GENOMIC DNA]</scope>
    <source>
        <strain evidence="8">DAG 2021-001</strain>
        <tissue evidence="8">Whole body minus gut</tissue>
    </source>
</reference>
<dbReference type="PROSITE" id="PS50304">
    <property type="entry name" value="TUDOR"/>
    <property type="match status" value="5"/>
</dbReference>
<name>A0AAN9ZA79_9ORTH</name>
<dbReference type="SUPFAM" id="SSF50199">
    <property type="entry name" value="Staphylococcal nuclease"/>
    <property type="match status" value="1"/>
</dbReference>
<dbReference type="Gene3D" id="2.30.30.140">
    <property type="match status" value="5"/>
</dbReference>
<feature type="compositionally biased region" description="Polar residues" evidence="5">
    <location>
        <begin position="485"/>
        <end position="502"/>
    </location>
</feature>
<evidence type="ECO:0000256" key="5">
    <source>
        <dbReference type="SAM" id="MobiDB-lite"/>
    </source>
</evidence>
<dbReference type="CDD" id="cd19757">
    <property type="entry name" value="Bbox1"/>
    <property type="match status" value="1"/>
</dbReference>
<evidence type="ECO:0000313" key="9">
    <source>
        <dbReference type="Proteomes" id="UP001378592"/>
    </source>
</evidence>
<dbReference type="Proteomes" id="UP001378592">
    <property type="component" value="Unassembled WGS sequence"/>
</dbReference>
<feature type="domain" description="Tudor" evidence="7">
    <location>
        <begin position="924"/>
        <end position="983"/>
    </location>
</feature>
<evidence type="ECO:0000259" key="7">
    <source>
        <dbReference type="PROSITE" id="PS50304"/>
    </source>
</evidence>
<dbReference type="SUPFAM" id="SSF57845">
    <property type="entry name" value="B-box zinc-binding domain"/>
    <property type="match status" value="1"/>
</dbReference>
<dbReference type="PANTHER" id="PTHR16442:SF1">
    <property type="entry name" value="RING FINGER PROTEIN 17"/>
    <property type="match status" value="1"/>
</dbReference>
<dbReference type="PANTHER" id="PTHR16442">
    <property type="entry name" value="RING FINGER PROTEIN 17"/>
    <property type="match status" value="1"/>
</dbReference>
<feature type="domain" description="B box-type" evidence="6">
    <location>
        <begin position="176"/>
        <end position="217"/>
    </location>
</feature>
<dbReference type="Pfam" id="PF22586">
    <property type="entry name" value="ANCHR-like_BBOX"/>
    <property type="match status" value="1"/>
</dbReference>
<feature type="domain" description="Tudor" evidence="7">
    <location>
        <begin position="1184"/>
        <end position="1242"/>
    </location>
</feature>
<keyword evidence="1" id="KW-0479">Metal-binding</keyword>
<evidence type="ECO:0000256" key="2">
    <source>
        <dbReference type="ARBA" id="ARBA00022771"/>
    </source>
</evidence>